<sequence>MGLDFSQLYSLLGLEPGCSLEELKHAYRKRVAELHPDRHSPKSRDDKQSIQLARLIPLYKDAIHFHEQHGRLPGSVVVETPTVPASRGMASSRAFPRKRGTAPETSPIPASHWWLLLGLACLIGYLVLSAFPGKESTPGSSAASGTRPSAAHADTANHGGHAYVLAGMDADTVLSIQGPPSRVSGDVWEYGPSWLRFEDGRLVEWHSSPLYRLRTRTPHSPAGQ</sequence>
<evidence type="ECO:0000313" key="5">
    <source>
        <dbReference type="Proteomes" id="UP001595705"/>
    </source>
</evidence>
<dbReference type="PROSITE" id="PS50076">
    <property type="entry name" value="DNAJ_2"/>
    <property type="match status" value="1"/>
</dbReference>
<gene>
    <name evidence="4" type="ORF">ACFONC_03805</name>
</gene>
<accession>A0ABV7XGM1</accession>
<dbReference type="CDD" id="cd06257">
    <property type="entry name" value="DnaJ"/>
    <property type="match status" value="1"/>
</dbReference>
<feature type="region of interest" description="Disordered" evidence="2">
    <location>
        <begin position="136"/>
        <end position="155"/>
    </location>
</feature>
<evidence type="ECO:0000313" key="4">
    <source>
        <dbReference type="EMBL" id="MFC3715272.1"/>
    </source>
</evidence>
<dbReference type="InterPro" id="IPR001623">
    <property type="entry name" value="DnaJ_domain"/>
</dbReference>
<feature type="compositionally biased region" description="Polar residues" evidence="2">
    <location>
        <begin position="137"/>
        <end position="147"/>
    </location>
</feature>
<organism evidence="4 5">
    <name type="scientific">Luteimonas soli</name>
    <dbReference type="NCBI Taxonomy" id="1648966"/>
    <lineage>
        <taxon>Bacteria</taxon>
        <taxon>Pseudomonadati</taxon>
        <taxon>Pseudomonadota</taxon>
        <taxon>Gammaproteobacteria</taxon>
        <taxon>Lysobacterales</taxon>
        <taxon>Lysobacteraceae</taxon>
        <taxon>Luteimonas</taxon>
    </lineage>
</organism>
<dbReference type="Gene3D" id="1.10.287.110">
    <property type="entry name" value="DnaJ domain"/>
    <property type="match status" value="1"/>
</dbReference>
<dbReference type="RefSeq" id="WP_386742394.1">
    <property type="nucleotide sequence ID" value="NZ_JBHRYA010000003.1"/>
</dbReference>
<dbReference type="EMBL" id="JBHRYA010000003">
    <property type="protein sequence ID" value="MFC3715272.1"/>
    <property type="molecule type" value="Genomic_DNA"/>
</dbReference>
<protein>
    <submittedName>
        <fullName evidence="4">J domain-containing protein</fullName>
    </submittedName>
</protein>
<dbReference type="PRINTS" id="PR00625">
    <property type="entry name" value="JDOMAIN"/>
</dbReference>
<proteinExistence type="predicted"/>
<evidence type="ECO:0000259" key="3">
    <source>
        <dbReference type="PROSITE" id="PS50076"/>
    </source>
</evidence>
<dbReference type="SUPFAM" id="SSF46565">
    <property type="entry name" value="Chaperone J-domain"/>
    <property type="match status" value="1"/>
</dbReference>
<comment type="caution">
    <text evidence="4">The sequence shown here is derived from an EMBL/GenBank/DDBJ whole genome shotgun (WGS) entry which is preliminary data.</text>
</comment>
<keyword evidence="5" id="KW-1185">Reference proteome</keyword>
<feature type="domain" description="J" evidence="3">
    <location>
        <begin position="7"/>
        <end position="70"/>
    </location>
</feature>
<reference evidence="5" key="1">
    <citation type="journal article" date="2019" name="Int. J. Syst. Evol. Microbiol.">
        <title>The Global Catalogue of Microorganisms (GCM) 10K type strain sequencing project: providing services to taxonomists for standard genome sequencing and annotation.</title>
        <authorList>
            <consortium name="The Broad Institute Genomics Platform"/>
            <consortium name="The Broad Institute Genome Sequencing Center for Infectious Disease"/>
            <person name="Wu L."/>
            <person name="Ma J."/>
        </authorList>
    </citation>
    <scope>NUCLEOTIDE SEQUENCE [LARGE SCALE GENOMIC DNA]</scope>
    <source>
        <strain evidence="5">KCTC 42441</strain>
    </source>
</reference>
<keyword evidence="1" id="KW-0143">Chaperone</keyword>
<dbReference type="SMART" id="SM00271">
    <property type="entry name" value="DnaJ"/>
    <property type="match status" value="1"/>
</dbReference>
<dbReference type="Pfam" id="PF00226">
    <property type="entry name" value="DnaJ"/>
    <property type="match status" value="1"/>
</dbReference>
<name>A0ABV7XGM1_9GAMM</name>
<dbReference type="Proteomes" id="UP001595705">
    <property type="component" value="Unassembled WGS sequence"/>
</dbReference>
<evidence type="ECO:0000256" key="1">
    <source>
        <dbReference type="ARBA" id="ARBA00023186"/>
    </source>
</evidence>
<evidence type="ECO:0000256" key="2">
    <source>
        <dbReference type="SAM" id="MobiDB-lite"/>
    </source>
</evidence>
<dbReference type="InterPro" id="IPR036869">
    <property type="entry name" value="J_dom_sf"/>
</dbReference>